<reference evidence="1" key="2">
    <citation type="submission" date="2020-09" db="EMBL/GenBank/DDBJ databases">
        <authorList>
            <person name="Sun Q."/>
            <person name="Ohkuma M."/>
        </authorList>
    </citation>
    <scope>NUCLEOTIDE SEQUENCE</scope>
    <source>
        <strain evidence="1">JCM 4815</strain>
    </source>
</reference>
<dbReference type="InterPro" id="IPR036188">
    <property type="entry name" value="FAD/NAD-bd_sf"/>
</dbReference>
<evidence type="ECO:0000313" key="1">
    <source>
        <dbReference type="EMBL" id="GGY94054.1"/>
    </source>
</evidence>
<evidence type="ECO:0000313" key="2">
    <source>
        <dbReference type="Proteomes" id="UP000622166"/>
    </source>
</evidence>
<dbReference type="Gene3D" id="3.50.50.60">
    <property type="entry name" value="FAD/NAD(P)-binding domain"/>
    <property type="match status" value="1"/>
</dbReference>
<dbReference type="SUPFAM" id="SSF51905">
    <property type="entry name" value="FAD/NAD(P)-binding domain"/>
    <property type="match status" value="1"/>
</dbReference>
<gene>
    <name evidence="1" type="ORF">GCM10010365_10910</name>
</gene>
<dbReference type="EMBL" id="BMVW01000001">
    <property type="protein sequence ID" value="GGY94054.1"/>
    <property type="molecule type" value="Genomic_DNA"/>
</dbReference>
<reference evidence="1" key="1">
    <citation type="journal article" date="2014" name="Int. J. Syst. Evol. Microbiol.">
        <title>Complete genome sequence of Corynebacterium casei LMG S-19264T (=DSM 44701T), isolated from a smear-ripened cheese.</title>
        <authorList>
            <consortium name="US DOE Joint Genome Institute (JGI-PGF)"/>
            <person name="Walter F."/>
            <person name="Albersmeier A."/>
            <person name="Kalinowski J."/>
            <person name="Ruckert C."/>
        </authorList>
    </citation>
    <scope>NUCLEOTIDE SEQUENCE</scope>
    <source>
        <strain evidence="1">JCM 4815</strain>
    </source>
</reference>
<dbReference type="AlphaFoldDB" id="A0A918PAH8"/>
<keyword evidence="2" id="KW-1185">Reference proteome</keyword>
<proteinExistence type="predicted"/>
<sequence length="71" mass="7474">MIGGGRSGSAAAHALLRQGLQPVVLEASARSAGPWPRYCDSLTLFSPPRYGCLSGMPLPVDLGRLLRHVST</sequence>
<dbReference type="Proteomes" id="UP000622166">
    <property type="component" value="Unassembled WGS sequence"/>
</dbReference>
<dbReference type="RefSeq" id="WP_229858186.1">
    <property type="nucleotide sequence ID" value="NZ_BMVW01000001.1"/>
</dbReference>
<accession>A0A918PAH8</accession>
<organism evidence="1 2">
    <name type="scientific">Streptomyces poonensis</name>
    <dbReference type="NCBI Taxonomy" id="68255"/>
    <lineage>
        <taxon>Bacteria</taxon>
        <taxon>Bacillati</taxon>
        <taxon>Actinomycetota</taxon>
        <taxon>Actinomycetes</taxon>
        <taxon>Kitasatosporales</taxon>
        <taxon>Streptomycetaceae</taxon>
        <taxon>Streptomyces</taxon>
    </lineage>
</organism>
<protein>
    <submittedName>
        <fullName evidence="1">Uncharacterized protein</fullName>
    </submittedName>
</protein>
<comment type="caution">
    <text evidence="1">The sequence shown here is derived from an EMBL/GenBank/DDBJ whole genome shotgun (WGS) entry which is preliminary data.</text>
</comment>
<name>A0A918PAH8_9ACTN</name>
<dbReference type="Pfam" id="PF13450">
    <property type="entry name" value="NAD_binding_8"/>
    <property type="match status" value="1"/>
</dbReference>